<feature type="transmembrane region" description="Helical" evidence="1">
    <location>
        <begin position="344"/>
        <end position="363"/>
    </location>
</feature>
<feature type="transmembrane region" description="Helical" evidence="1">
    <location>
        <begin position="145"/>
        <end position="164"/>
    </location>
</feature>
<feature type="transmembrane region" description="Helical" evidence="1">
    <location>
        <begin position="121"/>
        <end position="139"/>
    </location>
</feature>
<protein>
    <submittedName>
        <fullName evidence="2">Uncharacterized protein</fullName>
    </submittedName>
</protein>
<evidence type="ECO:0000313" key="2">
    <source>
        <dbReference type="EMBL" id="GCE95069.1"/>
    </source>
</evidence>
<evidence type="ECO:0000256" key="1">
    <source>
        <dbReference type="SAM" id="Phobius"/>
    </source>
</evidence>
<keyword evidence="1" id="KW-0472">Membrane</keyword>
<feature type="transmembrane region" description="Helical" evidence="1">
    <location>
        <begin position="88"/>
        <end position="109"/>
    </location>
</feature>
<accession>A0A5M3TC93</accession>
<feature type="transmembrane region" description="Helical" evidence="1">
    <location>
        <begin position="305"/>
        <end position="324"/>
    </location>
</feature>
<feature type="transmembrane region" description="Helical" evidence="1">
    <location>
        <begin position="274"/>
        <end position="293"/>
    </location>
</feature>
<feature type="transmembrane region" description="Helical" evidence="1">
    <location>
        <begin position="218"/>
        <end position="235"/>
    </location>
</feature>
<feature type="transmembrane region" description="Helical" evidence="1">
    <location>
        <begin position="375"/>
        <end position="395"/>
    </location>
</feature>
<name>A0A5M3TC93_LIMPL</name>
<reference evidence="2 3" key="1">
    <citation type="journal article" date="2019" name="J Genomics">
        <title>The Draft Genome of a Hydrogen-producing Cyanobacterium, Arthrospira platensis NIES-46.</title>
        <authorList>
            <person name="Suzuki S."/>
            <person name="Yamaguchi H."/>
            <person name="Kawachi M."/>
        </authorList>
    </citation>
    <scope>NUCLEOTIDE SEQUENCE [LARGE SCALE GENOMIC DNA]</scope>
    <source>
        <strain evidence="2 3">NIES-46</strain>
    </source>
</reference>
<feature type="transmembrane region" description="Helical" evidence="1">
    <location>
        <begin position="247"/>
        <end position="268"/>
    </location>
</feature>
<organism evidence="2 3">
    <name type="scientific">Limnospira platensis NIES-46</name>
    <dbReference type="NCBI Taxonomy" id="1236695"/>
    <lineage>
        <taxon>Bacteria</taxon>
        <taxon>Bacillati</taxon>
        <taxon>Cyanobacteriota</taxon>
        <taxon>Cyanophyceae</taxon>
        <taxon>Oscillatoriophycideae</taxon>
        <taxon>Oscillatoriales</taxon>
        <taxon>Sirenicapillariaceae</taxon>
        <taxon>Limnospira</taxon>
    </lineage>
</organism>
<dbReference type="Proteomes" id="UP000326169">
    <property type="component" value="Unassembled WGS sequence"/>
</dbReference>
<comment type="caution">
    <text evidence="2">The sequence shown here is derived from an EMBL/GenBank/DDBJ whole genome shotgun (WGS) entry which is preliminary data.</text>
</comment>
<feature type="transmembrane region" description="Helical" evidence="1">
    <location>
        <begin position="12"/>
        <end position="33"/>
    </location>
</feature>
<sequence>MLSIPRKITIRSTTALYLIPVLILIAFVIIYGVRVPLWDEWAIAAIFEKIAQGKAGLSDFAEIYNDHRYFFLRLIVVPLAFISGWEKIYEILIGVLFAILNGIFIVKISRQCYPDISHSQRFHIINGLSWLILFSLVQYQNWLWGLQLGIFLVNLCVTISLWVLNSQQPQHQKSLIWATLPMMIASFTLAQGIIGWLAILPTVFLTNTTIKSGLKNSLIWLGLFGITTAVYVMGYNRDNPSNFNLLYLLNHSVFWARFFLILLGAPLGFYSVPIANILGVLVLFSFGGAIAWGYQKNGFQFLQTVAPWISLALFALLFAAITTFGRAEAAFTDLGLDFALGSRYTSNSLFLWVAVLQIGLYFPNRELPVIPWKRGLTGVAILIIFLTAINSVYAIKEGQFYRRVSNHITSCLNVIQVWDDRSPNCWQWFKIIPSRDRFKQTAMVLNDLGFIDSPNLQFIKSSENYGAIVWDNSPGVFSQNHQNGWILLTGELQLNPQLVDDNNQLLILSKSSETTAIAYSEINQNMWRAAIETAVFNLYQNTSIQAWIRVGESAELLPLAGETQIKVILDGIPNPRFNRQPETIYGYINPPLATLTLNPGDRFMVDGWAAFGDRDQQPDRVFFSYNDQDFFFADTEINIQTPDIVQHFNSDRYSKSAWIAELSAPDIPPGETTIHAWVYDPDRGEFVTLQREITLIILSEDQGGNHE</sequence>
<feature type="transmembrane region" description="Helical" evidence="1">
    <location>
        <begin position="176"/>
        <end position="198"/>
    </location>
</feature>
<evidence type="ECO:0000313" key="3">
    <source>
        <dbReference type="Proteomes" id="UP000326169"/>
    </source>
</evidence>
<gene>
    <name evidence="2" type="ORF">NIES46_31300</name>
</gene>
<keyword evidence="3" id="KW-1185">Reference proteome</keyword>
<keyword evidence="1" id="KW-0812">Transmembrane</keyword>
<dbReference type="EMBL" id="BIMW01000122">
    <property type="protein sequence ID" value="GCE95069.1"/>
    <property type="molecule type" value="Genomic_DNA"/>
</dbReference>
<proteinExistence type="predicted"/>
<keyword evidence="1" id="KW-1133">Transmembrane helix</keyword>